<feature type="transmembrane region" description="Helical" evidence="5">
    <location>
        <begin position="66"/>
        <end position="87"/>
    </location>
</feature>
<sequence length="89" mass="9814">MPRGLAAPGVVVSLPQDMWPMYGEFSLYGVFVPTLLALMTLAYLLNSAVGALLTRAGAYRHIWHPALFNLALYIALLGGLFSLMRWMQS</sequence>
<reference evidence="6 7" key="1">
    <citation type="journal article" date="2008" name="J. Biotechnol.">
        <title>The genome of Xanthomonas campestris pv. campestris B100 and its use for the reconstruction of metabolic pathways involved in xanthan biosynthesis.</title>
        <authorList>
            <person name="Vorholter F.J."/>
            <person name="Schneiker S."/>
            <person name="Goesmann A."/>
            <person name="Krause L."/>
            <person name="Bekel T."/>
            <person name="Kaiser O."/>
            <person name="Linke B."/>
            <person name="Patschkowski T."/>
            <person name="Ruckert C."/>
            <person name="Schmid J."/>
            <person name="Sidhu V.K."/>
            <person name="Sieber V."/>
            <person name="Tauch A."/>
            <person name="Watt S.A."/>
            <person name="Weisshaar B."/>
            <person name="Becker A."/>
            <person name="Niehaus K."/>
            <person name="Puhler A."/>
        </authorList>
    </citation>
    <scope>NUCLEOTIDE SEQUENCE [LARGE SCALE GENOMIC DNA]</scope>
    <source>
        <strain evidence="6 7">B100</strain>
    </source>
</reference>
<protein>
    <submittedName>
        <fullName evidence="6">Membrane protein</fullName>
    </submittedName>
</protein>
<evidence type="ECO:0000256" key="2">
    <source>
        <dbReference type="ARBA" id="ARBA00022692"/>
    </source>
</evidence>
<organism evidence="6 7">
    <name type="scientific">Xanthomonas campestris pv. campestris (strain B100)</name>
    <dbReference type="NCBI Taxonomy" id="509169"/>
    <lineage>
        <taxon>Bacteria</taxon>
        <taxon>Pseudomonadati</taxon>
        <taxon>Pseudomonadota</taxon>
        <taxon>Gammaproteobacteria</taxon>
        <taxon>Lysobacterales</taxon>
        <taxon>Lysobacteraceae</taxon>
        <taxon>Xanthomonas</taxon>
    </lineage>
</organism>
<dbReference type="EMBL" id="AM920689">
    <property type="protein sequence ID" value="CAP53752.1"/>
    <property type="molecule type" value="Genomic_DNA"/>
</dbReference>
<evidence type="ECO:0000256" key="5">
    <source>
        <dbReference type="SAM" id="Phobius"/>
    </source>
</evidence>
<evidence type="ECO:0000256" key="1">
    <source>
        <dbReference type="ARBA" id="ARBA00022475"/>
    </source>
</evidence>
<dbReference type="InterPro" id="IPR012451">
    <property type="entry name" value="DUF1656"/>
</dbReference>
<keyword evidence="4 5" id="KW-0472">Membrane</keyword>
<gene>
    <name evidence="6" type="ORF">XCCB100_4382</name>
</gene>
<evidence type="ECO:0000313" key="7">
    <source>
        <dbReference type="Proteomes" id="UP000001188"/>
    </source>
</evidence>
<evidence type="ECO:0000313" key="6">
    <source>
        <dbReference type="EMBL" id="CAP53752.1"/>
    </source>
</evidence>
<name>B0RMD9_XANCB</name>
<accession>B0RMD9</accession>
<evidence type="ECO:0000256" key="4">
    <source>
        <dbReference type="ARBA" id="ARBA00023136"/>
    </source>
</evidence>
<keyword evidence="2 5" id="KW-0812">Transmembrane</keyword>
<dbReference type="HOGENOM" id="CLU_188292_1_1_6"/>
<proteinExistence type="predicted"/>
<dbReference type="KEGG" id="xca:xcc-b100_4382"/>
<dbReference type="Proteomes" id="UP000001188">
    <property type="component" value="Chromosome"/>
</dbReference>
<evidence type="ECO:0000256" key="3">
    <source>
        <dbReference type="ARBA" id="ARBA00022989"/>
    </source>
</evidence>
<dbReference type="AlphaFoldDB" id="B0RMD9"/>
<feature type="transmembrane region" description="Helical" evidence="5">
    <location>
        <begin position="25"/>
        <end position="45"/>
    </location>
</feature>
<keyword evidence="3 5" id="KW-1133">Transmembrane helix</keyword>
<dbReference type="Pfam" id="PF07869">
    <property type="entry name" value="DUF1656"/>
    <property type="match status" value="1"/>
</dbReference>
<keyword evidence="1" id="KW-1003">Cell membrane</keyword>